<dbReference type="AlphaFoldDB" id="A0A225WG86"/>
<accession>A0A225WG86</accession>
<feature type="compositionally biased region" description="Basic and acidic residues" evidence="1">
    <location>
        <begin position="232"/>
        <end position="258"/>
    </location>
</feature>
<evidence type="ECO:0000313" key="3">
    <source>
        <dbReference type="Proteomes" id="UP000198211"/>
    </source>
</evidence>
<feature type="region of interest" description="Disordered" evidence="1">
    <location>
        <begin position="221"/>
        <end position="258"/>
    </location>
</feature>
<dbReference type="InterPro" id="IPR021109">
    <property type="entry name" value="Peptidase_aspartic_dom_sf"/>
</dbReference>
<proteinExistence type="predicted"/>
<evidence type="ECO:0000256" key="1">
    <source>
        <dbReference type="SAM" id="MobiDB-lite"/>
    </source>
</evidence>
<evidence type="ECO:0008006" key="4">
    <source>
        <dbReference type="Google" id="ProtNLM"/>
    </source>
</evidence>
<dbReference type="Proteomes" id="UP000198211">
    <property type="component" value="Unassembled WGS sequence"/>
</dbReference>
<protein>
    <recommendedName>
        <fullName evidence="4">Peptidase A2 domain-containing protein</fullName>
    </recommendedName>
</protein>
<gene>
    <name evidence="2" type="ORF">PHMEG_0009428</name>
</gene>
<reference evidence="3" key="1">
    <citation type="submission" date="2017-03" db="EMBL/GenBank/DDBJ databases">
        <title>Phytopthora megakarya and P. palmivora, two closely related causual agents of cacao black pod achieved similar genome size and gene model numbers by different mechanisms.</title>
        <authorList>
            <person name="Ali S."/>
            <person name="Shao J."/>
            <person name="Larry D.J."/>
            <person name="Kronmiller B."/>
            <person name="Shen D."/>
            <person name="Strem M.D."/>
            <person name="Melnick R.L."/>
            <person name="Guiltinan M.J."/>
            <person name="Tyler B.M."/>
            <person name="Meinhardt L.W."/>
            <person name="Bailey B.A."/>
        </authorList>
    </citation>
    <scope>NUCLEOTIDE SEQUENCE [LARGE SCALE GENOMIC DNA]</scope>
    <source>
        <strain evidence="3">zdho120</strain>
    </source>
</reference>
<sequence>MLVDSGAIASLVYERVLRRVGRADEPLRTYHGSLDSVSGHSIQVCGMIDLPVTLGSVEKTLPFVVVNHLHVDAILGADTSRAFRAVIDLEEQSLIQKRCGEVVPLGDSRIEECYVTGIATTMKLAPACQALVRANVKGQVDPETTVLIEGIAGGDDLLRVARTLCTVIHGQVVVEICNTSTEELVITKDSQITVAVVVPETAFQGQQGESNKMTTGTYVASAASPAAEGDDVGQKQKTLDNRPSDEMKVEFHDTDMDE</sequence>
<dbReference type="SUPFAM" id="SSF50630">
    <property type="entry name" value="Acid proteases"/>
    <property type="match status" value="1"/>
</dbReference>
<dbReference type="CDD" id="cd00303">
    <property type="entry name" value="retropepsin_like"/>
    <property type="match status" value="1"/>
</dbReference>
<dbReference type="EMBL" id="NBNE01000880">
    <property type="protein sequence ID" value="OWZ16733.1"/>
    <property type="molecule type" value="Genomic_DNA"/>
</dbReference>
<comment type="caution">
    <text evidence="2">The sequence shown here is derived from an EMBL/GenBank/DDBJ whole genome shotgun (WGS) entry which is preliminary data.</text>
</comment>
<dbReference type="Gene3D" id="2.40.70.10">
    <property type="entry name" value="Acid Proteases"/>
    <property type="match status" value="1"/>
</dbReference>
<keyword evidence="3" id="KW-1185">Reference proteome</keyword>
<dbReference type="OrthoDB" id="121224at2759"/>
<name>A0A225WG86_9STRA</name>
<organism evidence="2 3">
    <name type="scientific">Phytophthora megakarya</name>
    <dbReference type="NCBI Taxonomy" id="4795"/>
    <lineage>
        <taxon>Eukaryota</taxon>
        <taxon>Sar</taxon>
        <taxon>Stramenopiles</taxon>
        <taxon>Oomycota</taxon>
        <taxon>Peronosporomycetes</taxon>
        <taxon>Peronosporales</taxon>
        <taxon>Peronosporaceae</taxon>
        <taxon>Phytophthora</taxon>
    </lineage>
</organism>
<evidence type="ECO:0000313" key="2">
    <source>
        <dbReference type="EMBL" id="OWZ16733.1"/>
    </source>
</evidence>